<dbReference type="AlphaFoldDB" id="A0A1J4KS64"/>
<evidence type="ECO:0000259" key="2">
    <source>
        <dbReference type="PROSITE" id="PS51468"/>
    </source>
</evidence>
<keyword evidence="4" id="KW-1185">Reference proteome</keyword>
<dbReference type="VEuPathDB" id="TrichDB:TRFO_03163"/>
<name>A0A1J4KS64_9EUKA</name>
<dbReference type="Pfam" id="PF13768">
    <property type="entry name" value="VWA_3"/>
    <property type="match status" value="1"/>
</dbReference>
<proteinExistence type="predicted"/>
<comment type="caution">
    <text evidence="3">The sequence shown here is derived from an EMBL/GenBank/DDBJ whole genome shotgun (WGS) entry which is preliminary data.</text>
</comment>
<dbReference type="Pfam" id="PF08487">
    <property type="entry name" value="VIT"/>
    <property type="match status" value="1"/>
</dbReference>
<evidence type="ECO:0000259" key="1">
    <source>
        <dbReference type="PROSITE" id="PS50234"/>
    </source>
</evidence>
<feature type="domain" description="VWFA" evidence="1">
    <location>
        <begin position="242"/>
        <end position="414"/>
    </location>
</feature>
<dbReference type="PROSITE" id="PS51468">
    <property type="entry name" value="VIT"/>
    <property type="match status" value="1"/>
</dbReference>
<dbReference type="Proteomes" id="UP000179807">
    <property type="component" value="Unassembled WGS sequence"/>
</dbReference>
<dbReference type="GeneID" id="94825831"/>
<dbReference type="OrthoDB" id="1729737at2759"/>
<dbReference type="InterPro" id="IPR002035">
    <property type="entry name" value="VWF_A"/>
</dbReference>
<evidence type="ECO:0000313" key="4">
    <source>
        <dbReference type="Proteomes" id="UP000179807"/>
    </source>
</evidence>
<dbReference type="PANTHER" id="PTHR45737">
    <property type="entry name" value="VON WILLEBRAND FACTOR A DOMAIN-CONTAINING PROTEIN 5A"/>
    <property type="match status" value="1"/>
</dbReference>
<sequence length="781" mass="86011">MVFGSCCILVDNKFKSMTAKAMRISGTQRNLIARFDVEQVFEHSEAEPKEVSYVFPNDMKICIYDTTFIVGTEVIKPKLQSKETAKATYDEAVEKGHTAVFGTNIGHGLTEFKLGNLPANTECKVQLKIAFSCQLTTSSSMFLKFPLDVYSPNGSKHCIDSTNFSLSLNCDKSQISKVSCNIPSTFSEDNCSITIDKSENATSAIFTMELKDKLQNSAFSIGKDCVLVISPDLEIPETKNNEFIFIIDCSGSMSGSSIQQARECLEIFIRSLPENSYFNIIRFGSRFQSLFESSVQYNEETAEKALELAQNMKADLGGTNIYSPLESAFKNARKSNLQRQFFIMTDGEVHNVSEILNLVTEHSKENRCYTIGIGRGADAGLVEGIATSSGGKCDFVGNSESLSNKVIPQLESSLLPSFINVEIHVEGNDNIEISPFPIPSINPKGATTVFIHSQDSDIQGNVLINGSYGDGNEEIIISIDEGNENSYNEIKDAILPLYSFHQLQKYERMRNISDQDKEKAISLSISSGVLCNYTAYVGVSKEPVADPNVHRMMRFGGGRIAAPGGYMEHAVARCARAQVKCCAAPMACKAAPRKLEDSVECCAAPMALMGSRASNPKGGMLSKFGKASHVKECMMQEEECCEAPMPVMKRLASKEKADSNPQSNYDKYELMTLIKLQKISGYWQDLDAINQLSKLHVKSLNDLNLTEPLNTEVTQAIKDASDSNPIICTLIALALLHKFSNDVKNSWMMLETKALKWLSGKLENVDIQAVIAHVESIIPPQ</sequence>
<dbReference type="SMART" id="SM00327">
    <property type="entry name" value="VWA"/>
    <property type="match status" value="1"/>
</dbReference>
<dbReference type="RefSeq" id="XP_068367265.1">
    <property type="nucleotide sequence ID" value="XM_068491127.1"/>
</dbReference>
<gene>
    <name evidence="3" type="ORF">TRFO_03163</name>
</gene>
<dbReference type="InterPro" id="IPR013694">
    <property type="entry name" value="VIT"/>
</dbReference>
<dbReference type="PANTHER" id="PTHR45737:SF6">
    <property type="entry name" value="VON WILLEBRAND FACTOR A DOMAIN-CONTAINING PROTEIN 5A"/>
    <property type="match status" value="1"/>
</dbReference>
<dbReference type="Gene3D" id="3.40.50.410">
    <property type="entry name" value="von Willebrand factor, type A domain"/>
    <property type="match status" value="1"/>
</dbReference>
<protein>
    <submittedName>
        <fullName evidence="3">von Willebrand factor type A domain containing protein</fullName>
    </submittedName>
</protein>
<dbReference type="EMBL" id="MLAK01000421">
    <property type="protein sequence ID" value="OHT14129.1"/>
    <property type="molecule type" value="Genomic_DNA"/>
</dbReference>
<feature type="domain" description="VIT" evidence="2">
    <location>
        <begin position="3"/>
        <end position="131"/>
    </location>
</feature>
<dbReference type="PROSITE" id="PS50234">
    <property type="entry name" value="VWFA"/>
    <property type="match status" value="1"/>
</dbReference>
<accession>A0A1J4KS64</accession>
<reference evidence="3" key="1">
    <citation type="submission" date="2016-10" db="EMBL/GenBank/DDBJ databases">
        <authorList>
            <person name="Benchimol M."/>
            <person name="Almeida L.G."/>
            <person name="Vasconcelos A.T."/>
            <person name="Perreira-Neves A."/>
            <person name="Rosa I.A."/>
            <person name="Tasca T."/>
            <person name="Bogo M.R."/>
            <person name="de Souza W."/>
        </authorList>
    </citation>
    <scope>NUCLEOTIDE SEQUENCE [LARGE SCALE GENOMIC DNA]</scope>
    <source>
        <strain evidence="3">K</strain>
    </source>
</reference>
<organism evidence="3 4">
    <name type="scientific">Tritrichomonas foetus</name>
    <dbReference type="NCBI Taxonomy" id="1144522"/>
    <lineage>
        <taxon>Eukaryota</taxon>
        <taxon>Metamonada</taxon>
        <taxon>Parabasalia</taxon>
        <taxon>Tritrichomonadida</taxon>
        <taxon>Tritrichomonadidae</taxon>
        <taxon>Tritrichomonas</taxon>
    </lineage>
</organism>
<evidence type="ECO:0000313" key="3">
    <source>
        <dbReference type="EMBL" id="OHT14129.1"/>
    </source>
</evidence>
<dbReference type="SUPFAM" id="SSF53300">
    <property type="entry name" value="vWA-like"/>
    <property type="match status" value="1"/>
</dbReference>
<dbReference type="InterPro" id="IPR036465">
    <property type="entry name" value="vWFA_dom_sf"/>
</dbReference>